<comment type="similarity">
    <text evidence="2 10">Belongs to the purine nucleoside phosphorylase YfiH/LACC1 family.</text>
</comment>
<dbReference type="Pfam" id="PF02578">
    <property type="entry name" value="Cu-oxidase_4"/>
    <property type="match status" value="1"/>
</dbReference>
<dbReference type="PANTHER" id="PTHR30616">
    <property type="entry name" value="UNCHARACTERIZED PROTEIN YFIH"/>
    <property type="match status" value="1"/>
</dbReference>
<evidence type="ECO:0000256" key="8">
    <source>
        <dbReference type="ARBA" id="ARBA00048968"/>
    </source>
</evidence>
<protein>
    <recommendedName>
        <fullName evidence="10">Purine nucleoside phosphorylase</fullName>
    </recommendedName>
</protein>
<evidence type="ECO:0000256" key="7">
    <source>
        <dbReference type="ARBA" id="ARBA00047989"/>
    </source>
</evidence>
<comment type="catalytic activity">
    <reaction evidence="1">
        <text>inosine + phosphate = alpha-D-ribose 1-phosphate + hypoxanthine</text>
        <dbReference type="Rhea" id="RHEA:27646"/>
        <dbReference type="ChEBI" id="CHEBI:17368"/>
        <dbReference type="ChEBI" id="CHEBI:17596"/>
        <dbReference type="ChEBI" id="CHEBI:43474"/>
        <dbReference type="ChEBI" id="CHEBI:57720"/>
        <dbReference type="EC" id="2.4.2.1"/>
    </reaction>
    <physiologicalReaction direction="left-to-right" evidence="1">
        <dbReference type="Rhea" id="RHEA:27647"/>
    </physiologicalReaction>
</comment>
<evidence type="ECO:0000256" key="9">
    <source>
        <dbReference type="ARBA" id="ARBA00049893"/>
    </source>
</evidence>
<reference evidence="11 12" key="1">
    <citation type="submission" date="2018-08" db="EMBL/GenBank/DDBJ databases">
        <title>Thalassotalea euphylliae genome.</title>
        <authorList>
            <person name="Summers S."/>
            <person name="Rice S.A."/>
            <person name="Freckelton M.L."/>
            <person name="Nedved B.T."/>
            <person name="Hadfield M.G."/>
        </authorList>
    </citation>
    <scope>NUCLEOTIDE SEQUENCE [LARGE SCALE GENOMIC DNA]</scope>
    <source>
        <strain evidence="11 12">H1</strain>
    </source>
</reference>
<dbReference type="RefSeq" id="WP_116007135.1">
    <property type="nucleotide sequence ID" value="NZ_QUOU01000001.1"/>
</dbReference>
<evidence type="ECO:0000256" key="4">
    <source>
        <dbReference type="ARBA" id="ARBA00022723"/>
    </source>
</evidence>
<comment type="caution">
    <text evidence="11">The sequence shown here is derived from an EMBL/GenBank/DDBJ whole genome shotgun (WGS) entry which is preliminary data.</text>
</comment>
<dbReference type="GO" id="GO:0005507">
    <property type="term" value="F:copper ion binding"/>
    <property type="evidence" value="ECO:0007669"/>
    <property type="project" value="TreeGrafter"/>
</dbReference>
<evidence type="ECO:0000256" key="6">
    <source>
        <dbReference type="ARBA" id="ARBA00022833"/>
    </source>
</evidence>
<comment type="catalytic activity">
    <reaction evidence="9">
        <text>S-methyl-5'-thioadenosine + phosphate = 5-(methylsulfanyl)-alpha-D-ribose 1-phosphate + adenine</text>
        <dbReference type="Rhea" id="RHEA:11852"/>
        <dbReference type="ChEBI" id="CHEBI:16708"/>
        <dbReference type="ChEBI" id="CHEBI:17509"/>
        <dbReference type="ChEBI" id="CHEBI:43474"/>
        <dbReference type="ChEBI" id="CHEBI:58533"/>
        <dbReference type="EC" id="2.4.2.28"/>
    </reaction>
    <physiologicalReaction direction="left-to-right" evidence="9">
        <dbReference type="Rhea" id="RHEA:11853"/>
    </physiologicalReaction>
</comment>
<dbReference type="PANTHER" id="PTHR30616:SF2">
    <property type="entry name" value="PURINE NUCLEOSIDE PHOSPHORYLASE LACC1"/>
    <property type="match status" value="1"/>
</dbReference>
<evidence type="ECO:0000313" key="12">
    <source>
        <dbReference type="Proteomes" id="UP000256478"/>
    </source>
</evidence>
<keyword evidence="5" id="KW-0378">Hydrolase</keyword>
<dbReference type="NCBIfam" id="TIGR00726">
    <property type="entry name" value="peptidoglycan editing factor PgeF"/>
    <property type="match status" value="1"/>
</dbReference>
<evidence type="ECO:0000256" key="10">
    <source>
        <dbReference type="RuleBase" id="RU361274"/>
    </source>
</evidence>
<evidence type="ECO:0000256" key="5">
    <source>
        <dbReference type="ARBA" id="ARBA00022801"/>
    </source>
</evidence>
<comment type="catalytic activity">
    <reaction evidence="8">
        <text>adenosine + phosphate = alpha-D-ribose 1-phosphate + adenine</text>
        <dbReference type="Rhea" id="RHEA:27642"/>
        <dbReference type="ChEBI" id="CHEBI:16335"/>
        <dbReference type="ChEBI" id="CHEBI:16708"/>
        <dbReference type="ChEBI" id="CHEBI:43474"/>
        <dbReference type="ChEBI" id="CHEBI:57720"/>
        <dbReference type="EC" id="2.4.2.1"/>
    </reaction>
    <physiologicalReaction direction="left-to-right" evidence="8">
        <dbReference type="Rhea" id="RHEA:27643"/>
    </physiologicalReaction>
</comment>
<evidence type="ECO:0000313" key="11">
    <source>
        <dbReference type="EMBL" id="REL26014.1"/>
    </source>
</evidence>
<sequence length="282" mass="30354">MSKNISSINHSAANSARAVGKHIVDVHWPLAGLCRSVKAFTTTRQRAGNTELTRGYASFNLGLHVGDDPTRVSANRASLGNQLPNGANIQWLNQVHGAEVAVIAHHQQEPVTADAAVTRLPHLALAVMTADCLPILLSDKSGQVIGAIHGGWRPLAQNIIQRTIEAMGGAGEQLVAWLGPCIGPTAFEVGEEVKSAFTALDTATGNAFKRIPSRVFPAQKETALEPQKYLADLHQLATVLLNTAGVTAISRLAHCTYSMPEHYYSFRRENITGRMATVICRR</sequence>
<dbReference type="GO" id="GO:0017061">
    <property type="term" value="F:S-methyl-5-thioadenosine phosphorylase activity"/>
    <property type="evidence" value="ECO:0007669"/>
    <property type="project" value="UniProtKB-EC"/>
</dbReference>
<keyword evidence="3" id="KW-0808">Transferase</keyword>
<dbReference type="Proteomes" id="UP000256478">
    <property type="component" value="Unassembled WGS sequence"/>
</dbReference>
<evidence type="ECO:0000256" key="2">
    <source>
        <dbReference type="ARBA" id="ARBA00007353"/>
    </source>
</evidence>
<evidence type="ECO:0000256" key="1">
    <source>
        <dbReference type="ARBA" id="ARBA00000553"/>
    </source>
</evidence>
<dbReference type="OrthoDB" id="4279at2"/>
<evidence type="ECO:0000256" key="3">
    <source>
        <dbReference type="ARBA" id="ARBA00022679"/>
    </source>
</evidence>
<accession>A0A3E0TN94</accession>
<name>A0A3E0TN94_9GAMM</name>
<dbReference type="EMBL" id="QUOU01000001">
    <property type="protein sequence ID" value="REL26014.1"/>
    <property type="molecule type" value="Genomic_DNA"/>
</dbReference>
<dbReference type="InterPro" id="IPR003730">
    <property type="entry name" value="Cu_polyphenol_OxRdtase"/>
</dbReference>
<dbReference type="InterPro" id="IPR011324">
    <property type="entry name" value="Cytotoxic_necrot_fac-like_cat"/>
</dbReference>
<proteinExistence type="inferred from homology"/>
<dbReference type="GO" id="GO:0016787">
    <property type="term" value="F:hydrolase activity"/>
    <property type="evidence" value="ECO:0007669"/>
    <property type="project" value="UniProtKB-KW"/>
</dbReference>
<comment type="catalytic activity">
    <reaction evidence="7">
        <text>adenosine + H2O + H(+) = inosine + NH4(+)</text>
        <dbReference type="Rhea" id="RHEA:24408"/>
        <dbReference type="ChEBI" id="CHEBI:15377"/>
        <dbReference type="ChEBI" id="CHEBI:15378"/>
        <dbReference type="ChEBI" id="CHEBI:16335"/>
        <dbReference type="ChEBI" id="CHEBI:17596"/>
        <dbReference type="ChEBI" id="CHEBI:28938"/>
        <dbReference type="EC" id="3.5.4.4"/>
    </reaction>
    <physiologicalReaction direction="left-to-right" evidence="7">
        <dbReference type="Rhea" id="RHEA:24409"/>
    </physiologicalReaction>
</comment>
<dbReference type="AlphaFoldDB" id="A0A3E0TN94"/>
<dbReference type="Gene3D" id="3.60.140.10">
    <property type="entry name" value="CNF1/YfiH-like putative cysteine hydrolases"/>
    <property type="match status" value="1"/>
</dbReference>
<keyword evidence="6" id="KW-0862">Zinc</keyword>
<dbReference type="CDD" id="cd16833">
    <property type="entry name" value="YfiH"/>
    <property type="match status" value="1"/>
</dbReference>
<gene>
    <name evidence="11" type="primary">pgeF</name>
    <name evidence="11" type="ORF">DXX93_05145</name>
</gene>
<dbReference type="InterPro" id="IPR038371">
    <property type="entry name" value="Cu_polyphenol_OxRdtase_sf"/>
</dbReference>
<organism evidence="11 12">
    <name type="scientific">Thalassotalea euphylliae</name>
    <dbReference type="NCBI Taxonomy" id="1655234"/>
    <lineage>
        <taxon>Bacteria</taxon>
        <taxon>Pseudomonadati</taxon>
        <taxon>Pseudomonadota</taxon>
        <taxon>Gammaproteobacteria</taxon>
        <taxon>Alteromonadales</taxon>
        <taxon>Colwelliaceae</taxon>
        <taxon>Thalassotalea</taxon>
    </lineage>
</organism>
<dbReference type="SUPFAM" id="SSF64438">
    <property type="entry name" value="CNF1/YfiH-like putative cysteine hydrolases"/>
    <property type="match status" value="1"/>
</dbReference>
<keyword evidence="4" id="KW-0479">Metal-binding</keyword>